<keyword evidence="11" id="KW-0830">Ubiquinone</keyword>
<dbReference type="STRING" id="1051890.A0A3N4LXA6"/>
<keyword evidence="9" id="KW-0999">Mitochondrion inner membrane</keyword>
<sequence length="155" mass="17407">MSGTGNRESLFHQTVLIDKTPLPPSIPSVPEVGATSAPLMSASFFIGDRCSAYSDDYMLCKHESGGKGEIDCLKEGRRVTRCAVSVLDDLNKHCLAEFRAHWSCLDNNNQQMWHCRTQEKPLNDCVFKSLGLRKVIPDTPKGRIPIHEQAFQRFK</sequence>
<organism evidence="11 12">
    <name type="scientific">Terfezia boudieri ATCC MYA-4762</name>
    <dbReference type="NCBI Taxonomy" id="1051890"/>
    <lineage>
        <taxon>Eukaryota</taxon>
        <taxon>Fungi</taxon>
        <taxon>Dikarya</taxon>
        <taxon>Ascomycota</taxon>
        <taxon>Pezizomycotina</taxon>
        <taxon>Pezizomycetes</taxon>
        <taxon>Pezizales</taxon>
        <taxon>Pezizaceae</taxon>
        <taxon>Terfezia</taxon>
    </lineage>
</organism>
<evidence type="ECO:0000256" key="7">
    <source>
        <dbReference type="ARBA" id="ARBA00023128"/>
    </source>
</evidence>
<evidence type="ECO:0000256" key="3">
    <source>
        <dbReference type="ARBA" id="ARBA00022448"/>
    </source>
</evidence>
<dbReference type="InterPro" id="IPR016680">
    <property type="entry name" value="NDUFA8"/>
</dbReference>
<dbReference type="PROSITE" id="PS51808">
    <property type="entry name" value="CHCH"/>
    <property type="match status" value="2"/>
</dbReference>
<dbReference type="PANTHER" id="PTHR13344:SF0">
    <property type="entry name" value="NADH DEHYDROGENASE [UBIQUINONE] 1 ALPHA SUBCOMPLEX SUBUNIT 8"/>
    <property type="match status" value="1"/>
</dbReference>
<dbReference type="AlphaFoldDB" id="A0A3N4LXA6"/>
<keyword evidence="4 9" id="KW-0679">Respiratory chain</keyword>
<keyword evidence="12" id="KW-1185">Reference proteome</keyword>
<dbReference type="EMBL" id="ML121535">
    <property type="protein sequence ID" value="RPB26338.1"/>
    <property type="molecule type" value="Genomic_DNA"/>
</dbReference>
<comment type="subcellular location">
    <subcellularLocation>
        <location evidence="9">Mitochondrion inner membrane</location>
    </subcellularLocation>
</comment>
<name>A0A3N4LXA6_9PEZI</name>
<proteinExistence type="inferred from homology"/>
<dbReference type="GO" id="GO:0005743">
    <property type="term" value="C:mitochondrial inner membrane"/>
    <property type="evidence" value="ECO:0007669"/>
    <property type="project" value="UniProtKB-SubCell"/>
</dbReference>
<evidence type="ECO:0000256" key="4">
    <source>
        <dbReference type="ARBA" id="ARBA00022660"/>
    </source>
</evidence>
<evidence type="ECO:0000256" key="5">
    <source>
        <dbReference type="ARBA" id="ARBA00022737"/>
    </source>
</evidence>
<evidence type="ECO:0000256" key="9">
    <source>
        <dbReference type="PIRNR" id="PIRNR017016"/>
    </source>
</evidence>
<dbReference type="PIRSF" id="PIRSF017016">
    <property type="entry name" value="NDUA8"/>
    <property type="match status" value="1"/>
</dbReference>
<evidence type="ECO:0000313" key="12">
    <source>
        <dbReference type="Proteomes" id="UP000267821"/>
    </source>
</evidence>
<protein>
    <recommendedName>
        <fullName evidence="9">NADH-ubiquinone oxidoreductase</fullName>
    </recommendedName>
</protein>
<dbReference type="Proteomes" id="UP000267821">
    <property type="component" value="Unassembled WGS sequence"/>
</dbReference>
<reference evidence="11 12" key="1">
    <citation type="journal article" date="2018" name="Nat. Ecol. Evol.">
        <title>Pezizomycetes genomes reveal the molecular basis of ectomycorrhizal truffle lifestyle.</title>
        <authorList>
            <person name="Murat C."/>
            <person name="Payen T."/>
            <person name="Noel B."/>
            <person name="Kuo A."/>
            <person name="Morin E."/>
            <person name="Chen J."/>
            <person name="Kohler A."/>
            <person name="Krizsan K."/>
            <person name="Balestrini R."/>
            <person name="Da Silva C."/>
            <person name="Montanini B."/>
            <person name="Hainaut M."/>
            <person name="Levati E."/>
            <person name="Barry K.W."/>
            <person name="Belfiori B."/>
            <person name="Cichocki N."/>
            <person name="Clum A."/>
            <person name="Dockter R.B."/>
            <person name="Fauchery L."/>
            <person name="Guy J."/>
            <person name="Iotti M."/>
            <person name="Le Tacon F."/>
            <person name="Lindquist E.A."/>
            <person name="Lipzen A."/>
            <person name="Malagnac F."/>
            <person name="Mello A."/>
            <person name="Molinier V."/>
            <person name="Miyauchi S."/>
            <person name="Poulain J."/>
            <person name="Riccioni C."/>
            <person name="Rubini A."/>
            <person name="Sitrit Y."/>
            <person name="Splivallo R."/>
            <person name="Traeger S."/>
            <person name="Wang M."/>
            <person name="Zifcakova L."/>
            <person name="Wipf D."/>
            <person name="Zambonelli A."/>
            <person name="Paolocci F."/>
            <person name="Nowrousian M."/>
            <person name="Ottonello S."/>
            <person name="Baldrian P."/>
            <person name="Spatafora J.W."/>
            <person name="Henrissat B."/>
            <person name="Nagy L.G."/>
            <person name="Aury J.M."/>
            <person name="Wincker P."/>
            <person name="Grigoriev I.V."/>
            <person name="Bonfante P."/>
            <person name="Martin F.M."/>
        </authorList>
    </citation>
    <scope>NUCLEOTIDE SEQUENCE [LARGE SCALE GENOMIC DNA]</scope>
    <source>
        <strain evidence="11 12">ATCC MYA-4762</strain>
    </source>
</reference>
<comment type="function">
    <text evidence="1 9">Accessory subunit of the mitochondrial membrane respiratory chain NADH dehydrogenase (Complex I), that is believed not to be involved in catalysis. Complex I functions in the transfer of electrons from NADH to the respiratory chain. The immediate electron acceptor for the enzyme is believed to be ubiquinone.</text>
</comment>
<dbReference type="InParanoid" id="A0A3N4LXA6"/>
<evidence type="ECO:0000256" key="8">
    <source>
        <dbReference type="ARBA" id="ARBA00023157"/>
    </source>
</evidence>
<keyword evidence="7 9" id="KW-0496">Mitochondrion</keyword>
<dbReference type="OrthoDB" id="276296at2759"/>
<keyword evidence="3 9" id="KW-0813">Transport</keyword>
<keyword evidence="6 9" id="KW-0249">Electron transport</keyword>
<keyword evidence="5" id="KW-0677">Repeat</keyword>
<dbReference type="Pfam" id="PF06747">
    <property type="entry name" value="CHCH"/>
    <property type="match status" value="1"/>
</dbReference>
<dbReference type="GO" id="GO:0006120">
    <property type="term" value="P:mitochondrial electron transport, NADH to ubiquinone"/>
    <property type="evidence" value="ECO:0007669"/>
    <property type="project" value="InterPro"/>
</dbReference>
<dbReference type="PANTHER" id="PTHR13344">
    <property type="entry name" value="NADH-UBIQUINONE OXIDOREDUCTASE"/>
    <property type="match status" value="1"/>
</dbReference>
<keyword evidence="8" id="KW-1015">Disulfide bond</keyword>
<feature type="domain" description="CHCH" evidence="10">
    <location>
        <begin position="94"/>
        <end position="128"/>
    </location>
</feature>
<accession>A0A3N4LXA6</accession>
<comment type="similarity">
    <text evidence="2 9">Belongs to the complex I NDUFA8 subunit family.</text>
</comment>
<evidence type="ECO:0000256" key="1">
    <source>
        <dbReference type="ARBA" id="ARBA00003195"/>
    </source>
</evidence>
<evidence type="ECO:0000259" key="10">
    <source>
        <dbReference type="Pfam" id="PF06747"/>
    </source>
</evidence>
<dbReference type="InterPro" id="IPR010625">
    <property type="entry name" value="CHCH"/>
</dbReference>
<evidence type="ECO:0000256" key="6">
    <source>
        <dbReference type="ARBA" id="ARBA00022982"/>
    </source>
</evidence>
<gene>
    <name evidence="11" type="ORF">L211DRAFT_835697</name>
</gene>
<keyword evidence="9" id="KW-0472">Membrane</keyword>
<evidence type="ECO:0000313" key="11">
    <source>
        <dbReference type="EMBL" id="RPB26338.1"/>
    </source>
</evidence>
<evidence type="ECO:0000256" key="2">
    <source>
        <dbReference type="ARBA" id="ARBA00010705"/>
    </source>
</evidence>